<name>A0A261ET14_9BIFI</name>
<evidence type="ECO:0008006" key="3">
    <source>
        <dbReference type="Google" id="ProtNLM"/>
    </source>
</evidence>
<comment type="caution">
    <text evidence="1">The sequence shown here is derived from an EMBL/GenBank/DDBJ whole genome shotgun (WGS) entry which is preliminary data.</text>
</comment>
<reference evidence="1 2" key="1">
    <citation type="journal article" date="2017" name="BMC Genomics">
        <title>Comparative genomic and phylogenomic analyses of the Bifidobacteriaceae family.</title>
        <authorList>
            <person name="Lugli G.A."/>
            <person name="Milani C."/>
            <person name="Turroni F."/>
            <person name="Duranti S."/>
            <person name="Mancabelli L."/>
            <person name="Mangifesta M."/>
            <person name="Ferrario C."/>
            <person name="Modesto M."/>
            <person name="Mattarelli P."/>
            <person name="Jiri K."/>
            <person name="van Sinderen D."/>
            <person name="Ventura M."/>
        </authorList>
    </citation>
    <scope>NUCLEOTIDE SEQUENCE [LARGE SCALE GENOMIC DNA]</scope>
    <source>
        <strain evidence="1 2">DSM 22924</strain>
    </source>
</reference>
<evidence type="ECO:0000313" key="2">
    <source>
        <dbReference type="Proteomes" id="UP000216004"/>
    </source>
</evidence>
<organism evidence="1 2">
    <name type="scientific">Bombiscardovia coagulans</name>
    <dbReference type="NCBI Taxonomy" id="686666"/>
    <lineage>
        <taxon>Bacteria</taxon>
        <taxon>Bacillati</taxon>
        <taxon>Actinomycetota</taxon>
        <taxon>Actinomycetes</taxon>
        <taxon>Bifidobacteriales</taxon>
        <taxon>Bifidobacteriaceae</taxon>
        <taxon>Bombiscardovia</taxon>
    </lineage>
</organism>
<gene>
    <name evidence="1" type="ORF">BOCO_0515</name>
</gene>
<dbReference type="OrthoDB" id="5186491at2"/>
<dbReference type="EMBL" id="MWWS01000004">
    <property type="protein sequence ID" value="OZG49998.1"/>
    <property type="molecule type" value="Genomic_DNA"/>
</dbReference>
<proteinExistence type="predicted"/>
<dbReference type="AlphaFoldDB" id="A0A261ET14"/>
<dbReference type="InterPro" id="IPR025560">
    <property type="entry name" value="Imm22"/>
</dbReference>
<evidence type="ECO:0000313" key="1">
    <source>
        <dbReference type="EMBL" id="OZG49998.1"/>
    </source>
</evidence>
<sequence length="285" mass="33032">MSVMTRVDVNKVAIQLWIGTNTSSDDEYLQYFEEHETDLLDFVTPSCLFCADIGELNYMPKRLVVPQRYLTVQQIEHVLNDIAVNEEEKPKINERCKALGITSANAVFWYINNDVVLDLEVQQPYKDSYNGLKYIGEFNANTRYPLVPYDPTSNSHLWIGTTYEPADEFNTYFELDYSEEDMDSPNYKICGFCKDTGNIWYDEDFIGYPDHLKEEVDIGTLVDELIDSDLDCREQIVNACHELGITKANAVIWYTAESKYDSEFTLHKPYKDSYNGLKYVGVFKF</sequence>
<dbReference type="Proteomes" id="UP000216004">
    <property type="component" value="Unassembled WGS sequence"/>
</dbReference>
<accession>A0A261ET14</accession>
<keyword evidence="2" id="KW-1185">Reference proteome</keyword>
<dbReference type="Pfam" id="PF14112">
    <property type="entry name" value="DUF4284"/>
    <property type="match status" value="2"/>
</dbReference>
<protein>
    <recommendedName>
        <fullName evidence="3">Immunity protein 22</fullName>
    </recommendedName>
</protein>